<dbReference type="PANTHER" id="PTHR43616">
    <property type="entry name" value="GLYCEROL DEHYDROGENASE"/>
    <property type="match status" value="1"/>
</dbReference>
<organism evidence="10 11">
    <name type="scientific">Microtetraspora glauca</name>
    <dbReference type="NCBI Taxonomy" id="1996"/>
    <lineage>
        <taxon>Bacteria</taxon>
        <taxon>Bacillati</taxon>
        <taxon>Actinomycetota</taxon>
        <taxon>Actinomycetes</taxon>
        <taxon>Streptosporangiales</taxon>
        <taxon>Streptosporangiaceae</taxon>
        <taxon>Microtetraspora</taxon>
    </lineage>
</organism>
<keyword evidence="3" id="KW-0479">Metal-binding</keyword>
<dbReference type="SUPFAM" id="SSF56796">
    <property type="entry name" value="Dehydroquinate synthase-like"/>
    <property type="match status" value="1"/>
</dbReference>
<keyword evidence="11" id="KW-1185">Reference proteome</keyword>
<evidence type="ECO:0000256" key="2">
    <source>
        <dbReference type="ARBA" id="ARBA00022516"/>
    </source>
</evidence>
<keyword evidence="9" id="KW-1208">Phospholipid metabolism</keyword>
<name>A0ABV3GP03_MICGL</name>
<keyword evidence="8" id="KW-0594">Phospholipid biosynthesis</keyword>
<dbReference type="Gene3D" id="1.20.1090.10">
    <property type="entry name" value="Dehydroquinate synthase-like - alpha domain"/>
    <property type="match status" value="1"/>
</dbReference>
<dbReference type="InterPro" id="IPR032837">
    <property type="entry name" value="G1PDH"/>
</dbReference>
<dbReference type="RefSeq" id="WP_358138934.1">
    <property type="nucleotide sequence ID" value="NZ_JBFALK010000021.1"/>
</dbReference>
<dbReference type="EMBL" id="JBFALK010000021">
    <property type="protein sequence ID" value="MEV0973343.1"/>
    <property type="molecule type" value="Genomic_DNA"/>
</dbReference>
<evidence type="ECO:0000256" key="3">
    <source>
        <dbReference type="ARBA" id="ARBA00022723"/>
    </source>
</evidence>
<dbReference type="Pfam" id="PF13685">
    <property type="entry name" value="Fe-ADH_2"/>
    <property type="match status" value="1"/>
</dbReference>
<evidence type="ECO:0000256" key="4">
    <source>
        <dbReference type="ARBA" id="ARBA00022857"/>
    </source>
</evidence>
<evidence type="ECO:0000256" key="5">
    <source>
        <dbReference type="ARBA" id="ARBA00023002"/>
    </source>
</evidence>
<comment type="caution">
    <text evidence="10">The sequence shown here is derived from an EMBL/GenBank/DDBJ whole genome shotgun (WGS) entry which is preliminary data.</text>
</comment>
<keyword evidence="2" id="KW-0444">Lipid biosynthesis</keyword>
<sequence>MTALADPPDALSQVRTVFGSTADVGLRRLVTGPEALYQLGELVQETRRGSSPIMLLSDTTPKTVYGADLTELVLHQLRQVDEPIHVTIGSPGHETAADPATVADTIDRTAGAGVLVTLGSGTMCDIGKVASARGWFPHVVVQTAASVNGYADDQSVLLLDGVKTTVRSRWPDVLLIDEGTLVCAPPELTRAGLGDLISVYTASADWALAGALGVDRGYRPELVRLLRRAAAAALPLADELPTGSAAVNALAHGLTVGGLVMGVAGQTAPSSGTEHAISHLLDMAAGAAGQPHALHGAQVGISSLVSAAIWEHVRTRFASAAAHARVPPDAPGRDQVLAAFAHVDPTGAMGERCWQGYAAKIGALRADPGAFASLTARWDTWADGVAPRLEFLADALRRAGAPARFSQLTPAVSPAQARWAIASAPLLRSRVGIADLAALAGFWTDADVDAVLTRLTDVEAGI</sequence>
<evidence type="ECO:0000256" key="9">
    <source>
        <dbReference type="ARBA" id="ARBA00023264"/>
    </source>
</evidence>
<protein>
    <submittedName>
        <fullName evidence="10">Iron-containing alcohol dehydrogenase</fullName>
    </submittedName>
</protein>
<evidence type="ECO:0000256" key="1">
    <source>
        <dbReference type="ARBA" id="ARBA00022490"/>
    </source>
</evidence>
<proteinExistence type="predicted"/>
<keyword evidence="4" id="KW-0521">NADP</keyword>
<evidence type="ECO:0000313" key="10">
    <source>
        <dbReference type="EMBL" id="MEV0973343.1"/>
    </source>
</evidence>
<dbReference type="PANTHER" id="PTHR43616:SF5">
    <property type="entry name" value="GLYCEROL DEHYDROGENASE 1"/>
    <property type="match status" value="1"/>
</dbReference>
<keyword evidence="6" id="KW-0520">NAD</keyword>
<dbReference type="Gene3D" id="3.40.50.1970">
    <property type="match status" value="1"/>
</dbReference>
<dbReference type="InterPro" id="IPR016205">
    <property type="entry name" value="Glycerol_DH"/>
</dbReference>
<evidence type="ECO:0000256" key="8">
    <source>
        <dbReference type="ARBA" id="ARBA00023209"/>
    </source>
</evidence>
<dbReference type="Proteomes" id="UP001551675">
    <property type="component" value="Unassembled WGS sequence"/>
</dbReference>
<accession>A0ABV3GP03</accession>
<evidence type="ECO:0000256" key="7">
    <source>
        <dbReference type="ARBA" id="ARBA00023098"/>
    </source>
</evidence>
<reference evidence="10 11" key="1">
    <citation type="submission" date="2024-06" db="EMBL/GenBank/DDBJ databases">
        <title>The Natural Products Discovery Center: Release of the First 8490 Sequenced Strains for Exploring Actinobacteria Biosynthetic Diversity.</title>
        <authorList>
            <person name="Kalkreuter E."/>
            <person name="Kautsar S.A."/>
            <person name="Yang D."/>
            <person name="Bader C.D."/>
            <person name="Teijaro C.N."/>
            <person name="Fluegel L."/>
            <person name="Davis C.M."/>
            <person name="Simpson J.R."/>
            <person name="Lauterbach L."/>
            <person name="Steele A.D."/>
            <person name="Gui C."/>
            <person name="Meng S."/>
            <person name="Li G."/>
            <person name="Viehrig K."/>
            <person name="Ye F."/>
            <person name="Su P."/>
            <person name="Kiefer A.F."/>
            <person name="Nichols A."/>
            <person name="Cepeda A.J."/>
            <person name="Yan W."/>
            <person name="Fan B."/>
            <person name="Jiang Y."/>
            <person name="Adhikari A."/>
            <person name="Zheng C.-J."/>
            <person name="Schuster L."/>
            <person name="Cowan T.M."/>
            <person name="Smanski M.J."/>
            <person name="Chevrette M.G."/>
            <person name="De Carvalho L.P.S."/>
            <person name="Shen B."/>
        </authorList>
    </citation>
    <scope>NUCLEOTIDE SEQUENCE [LARGE SCALE GENOMIC DNA]</scope>
    <source>
        <strain evidence="10 11">NPDC050100</strain>
    </source>
</reference>
<keyword evidence="1" id="KW-0963">Cytoplasm</keyword>
<keyword evidence="5" id="KW-0560">Oxidoreductase</keyword>
<evidence type="ECO:0000313" key="11">
    <source>
        <dbReference type="Proteomes" id="UP001551675"/>
    </source>
</evidence>
<keyword evidence="7" id="KW-0443">Lipid metabolism</keyword>
<gene>
    <name evidence="10" type="ORF">AB0I59_32475</name>
</gene>
<evidence type="ECO:0000256" key="6">
    <source>
        <dbReference type="ARBA" id="ARBA00023027"/>
    </source>
</evidence>